<evidence type="ECO:0000313" key="4">
    <source>
        <dbReference type="Proteomes" id="UP000006069"/>
    </source>
</evidence>
<dbReference type="eggNOG" id="ENOG50337MD">
    <property type="taxonomic scope" value="Bacteria"/>
</dbReference>
<keyword evidence="2" id="KW-0472">Membrane</keyword>
<reference evidence="3 4" key="1">
    <citation type="submission" date="2012-08" db="EMBL/GenBank/DDBJ databases">
        <title>The Genome Sequence of Slackia piriformis YIT 12062.</title>
        <authorList>
            <consortium name="The Broad Institute Genome Sequencing Platform"/>
            <person name="Earl A."/>
            <person name="Ward D."/>
            <person name="Feldgarden M."/>
            <person name="Gevers D."/>
            <person name="Morotomi M."/>
            <person name="Walker B."/>
            <person name="Young S.K."/>
            <person name="Zeng Q."/>
            <person name="Gargeya S."/>
            <person name="Fitzgerald M."/>
            <person name="Haas B."/>
            <person name="Abouelleil A."/>
            <person name="Alvarado L."/>
            <person name="Arachchi H.M."/>
            <person name="Berlin A.M."/>
            <person name="Chapman S.B."/>
            <person name="Goldberg J."/>
            <person name="Griggs A."/>
            <person name="Gujja S."/>
            <person name="Hansen M."/>
            <person name="Howarth C."/>
            <person name="Imamovic A."/>
            <person name="Larimer J."/>
            <person name="McCowen C."/>
            <person name="Montmayeur A."/>
            <person name="Murphy C."/>
            <person name="Neiman D."/>
            <person name="Pearson M."/>
            <person name="Priest M."/>
            <person name="Roberts A."/>
            <person name="Saif S."/>
            <person name="Shea T."/>
            <person name="Sisk P."/>
            <person name="Sykes S."/>
            <person name="Wortman J."/>
            <person name="Nusbaum C."/>
            <person name="Birren B."/>
        </authorList>
    </citation>
    <scope>NUCLEOTIDE SEQUENCE [LARGE SCALE GENOMIC DNA]</scope>
    <source>
        <strain evidence="3 4">YIT 12062</strain>
    </source>
</reference>
<evidence type="ECO:0000256" key="2">
    <source>
        <dbReference type="SAM" id="Phobius"/>
    </source>
</evidence>
<evidence type="ECO:0000313" key="3">
    <source>
        <dbReference type="EMBL" id="EJZ84417.1"/>
    </source>
</evidence>
<dbReference type="EMBL" id="ADMD01000001">
    <property type="protein sequence ID" value="EJZ84417.1"/>
    <property type="molecule type" value="Genomic_DNA"/>
</dbReference>
<dbReference type="RefSeq" id="WP_009138259.1">
    <property type="nucleotide sequence ID" value="NZ_JH815198.1"/>
</dbReference>
<accession>K0YLD9</accession>
<protein>
    <submittedName>
        <fullName evidence="3">Uncharacterized protein</fullName>
    </submittedName>
</protein>
<gene>
    <name evidence="3" type="ORF">HMPREF9451_00018</name>
</gene>
<dbReference type="Proteomes" id="UP000006069">
    <property type="component" value="Unassembled WGS sequence"/>
</dbReference>
<feature type="compositionally biased region" description="Polar residues" evidence="1">
    <location>
        <begin position="66"/>
        <end position="76"/>
    </location>
</feature>
<evidence type="ECO:0000256" key="1">
    <source>
        <dbReference type="SAM" id="MobiDB-lite"/>
    </source>
</evidence>
<dbReference type="HOGENOM" id="CLU_1093709_0_0_11"/>
<sequence length="254" mass="26944">MLDKARCGLGFLHAGKGRVRLCCGAWGTCVLNRVVRCSLGAMCCAVLALCISVVPSNAAWGAPPDTQAQQTSQEQDASTEADEAQEPSALNAEGNTINDGQVSDNSFLYDAAIADLVGADSYYDKQTVQVRGEAVGEAIRLTGGEEGFSWVTLQDGDSGSSVSVVMANSDVQKIDMFGVYGKTGSRLRVQGVYNLACEEHEGESDIHAAAVTVEEAGFAHPDRFVARDFAPGAIAVVMGLFLMALFFYARERAR</sequence>
<feature type="transmembrane region" description="Helical" evidence="2">
    <location>
        <begin position="229"/>
        <end position="249"/>
    </location>
</feature>
<dbReference type="PATRIC" id="fig|742818.3.peg.16"/>
<keyword evidence="2" id="KW-0812">Transmembrane</keyword>
<name>K0YLD9_9ACTN</name>
<organism evidence="3 4">
    <name type="scientific">Slackia piriformis YIT 12062</name>
    <dbReference type="NCBI Taxonomy" id="742818"/>
    <lineage>
        <taxon>Bacteria</taxon>
        <taxon>Bacillati</taxon>
        <taxon>Actinomycetota</taxon>
        <taxon>Coriobacteriia</taxon>
        <taxon>Eggerthellales</taxon>
        <taxon>Eggerthellaceae</taxon>
        <taxon>Slackia</taxon>
    </lineage>
</organism>
<dbReference type="InParanoid" id="K0YLD9"/>
<keyword evidence="4" id="KW-1185">Reference proteome</keyword>
<feature type="region of interest" description="Disordered" evidence="1">
    <location>
        <begin position="62"/>
        <end position="97"/>
    </location>
</feature>
<keyword evidence="2" id="KW-1133">Transmembrane helix</keyword>
<dbReference type="AlphaFoldDB" id="K0YLD9"/>
<comment type="caution">
    <text evidence="3">The sequence shown here is derived from an EMBL/GenBank/DDBJ whole genome shotgun (WGS) entry which is preliminary data.</text>
</comment>
<dbReference type="OrthoDB" id="3197178at2"/>
<proteinExistence type="predicted"/>